<feature type="domain" description="DNA-directed RNA polymerase RpoA/D/Rpb3-type" evidence="10">
    <location>
        <begin position="21"/>
        <end position="364"/>
    </location>
</feature>
<dbReference type="RefSeq" id="YP_010045026.1">
    <property type="nucleotide sequence ID" value="NC_054284.1"/>
</dbReference>
<keyword evidence="11" id="KW-0150">Chloroplast</keyword>
<dbReference type="SUPFAM" id="SSF56553">
    <property type="entry name" value="Insert subdomain of RNA polymerase alpha subunit"/>
    <property type="match status" value="1"/>
</dbReference>
<evidence type="ECO:0000256" key="7">
    <source>
        <dbReference type="ARBA" id="ARBA00023163"/>
    </source>
</evidence>
<proteinExistence type="inferred from homology"/>
<keyword evidence="4" id="KW-0240">DNA-directed RNA polymerase</keyword>
<evidence type="ECO:0000256" key="1">
    <source>
        <dbReference type="ARBA" id="ARBA00004026"/>
    </source>
</evidence>
<dbReference type="SUPFAM" id="SSF47789">
    <property type="entry name" value="C-terminal domain of RNA polymerase alpha subunit"/>
    <property type="match status" value="1"/>
</dbReference>
<dbReference type="SMART" id="SM00662">
    <property type="entry name" value="RPOLD"/>
    <property type="match status" value="1"/>
</dbReference>
<dbReference type="InterPro" id="IPR011263">
    <property type="entry name" value="DNA-dir_RNA_pol_RpoA/D/Rpb3"/>
</dbReference>
<dbReference type="CDD" id="cd06928">
    <property type="entry name" value="RNAP_alpha_NTD"/>
    <property type="match status" value="1"/>
</dbReference>
<name>A0A7S9DEG1_9CHLO</name>
<dbReference type="InterPro" id="IPR011260">
    <property type="entry name" value="RNAP_asu_C"/>
</dbReference>
<dbReference type="InterPro" id="IPR036603">
    <property type="entry name" value="RBP11-like"/>
</dbReference>
<dbReference type="EC" id="2.7.7.6" evidence="3"/>
<keyword evidence="11" id="KW-0934">Plastid</keyword>
<keyword evidence="5" id="KW-0808">Transferase</keyword>
<dbReference type="SUPFAM" id="SSF55257">
    <property type="entry name" value="RBP11-like subunits of RNA polymerase"/>
    <property type="match status" value="1"/>
</dbReference>
<dbReference type="GO" id="GO:0000428">
    <property type="term" value="C:DNA-directed RNA polymerase complex"/>
    <property type="evidence" value="ECO:0007669"/>
    <property type="project" value="UniProtKB-KW"/>
</dbReference>
<keyword evidence="6" id="KW-0548">Nucleotidyltransferase</keyword>
<geneLocation type="chloroplast" evidence="11"/>
<evidence type="ECO:0000256" key="3">
    <source>
        <dbReference type="ARBA" id="ARBA00012418"/>
    </source>
</evidence>
<dbReference type="InterPro" id="IPR011262">
    <property type="entry name" value="DNA-dir_RNA_pol_insert"/>
</dbReference>
<comment type="catalytic activity">
    <reaction evidence="9">
        <text>RNA(n) + a ribonucleoside 5'-triphosphate = RNA(n+1) + diphosphate</text>
        <dbReference type="Rhea" id="RHEA:21248"/>
        <dbReference type="Rhea" id="RHEA-COMP:14527"/>
        <dbReference type="Rhea" id="RHEA-COMP:17342"/>
        <dbReference type="ChEBI" id="CHEBI:33019"/>
        <dbReference type="ChEBI" id="CHEBI:61557"/>
        <dbReference type="ChEBI" id="CHEBI:140395"/>
        <dbReference type="EC" id="2.7.7.6"/>
    </reaction>
</comment>
<reference evidence="11" key="1">
    <citation type="submission" date="2020-09" db="EMBL/GenBank/DDBJ databases">
        <authorList>
            <person name="Liu J."/>
            <person name="Wan J."/>
            <person name="Wang D."/>
            <person name="Wen C."/>
            <person name="Wei Y."/>
            <person name="Ouyang Z."/>
        </authorList>
    </citation>
    <scope>NUCLEOTIDE SEQUENCE</scope>
</reference>
<evidence type="ECO:0000256" key="8">
    <source>
        <dbReference type="ARBA" id="ARBA00031776"/>
    </source>
</evidence>
<evidence type="ECO:0000256" key="5">
    <source>
        <dbReference type="ARBA" id="ARBA00022679"/>
    </source>
</evidence>
<dbReference type="Pfam" id="PF01193">
    <property type="entry name" value="RNA_pol_L"/>
    <property type="match status" value="1"/>
</dbReference>
<dbReference type="GO" id="GO:0006351">
    <property type="term" value="P:DNA-templated transcription"/>
    <property type="evidence" value="ECO:0007669"/>
    <property type="project" value="InterPro"/>
</dbReference>
<dbReference type="GeneID" id="63653929"/>
<keyword evidence="7" id="KW-0804">Transcription</keyword>
<gene>
    <name evidence="11" type="primary">rpoA</name>
</gene>
<dbReference type="Gene3D" id="1.10.150.20">
    <property type="entry name" value="5' to 3' exonuclease, C-terminal subdomain"/>
    <property type="match status" value="1"/>
</dbReference>
<sequence>MSDYTLLSCVESVVIEPTELYGRFALGNFTKGQGLTIANALRRCLLSQVIGCSICFVEIRGIEHEYESLPGMKESVLDLLFNLRQLILKSDKTIFNSQLAYLNVLGPGIVRARDLKLPYFISVVDPNQHIATLSPNSKLVMKLIINCGKTYLKHNPSDFDYDINKNKLKQRSWFKVGYQPPNNLAYSNHWTNERSILLNKKTKIENFKTLDSSLVSKSVSKKSDAVKLESNKKHSKISSVLKSSQTPKSNNTRLFNDPLADHLQEAFHKQTKPTNANVNVKFPGQFEGGSHSQVNTVKKIGCFAHPIDAIFAPVLKVTYTIESISQTKEKIYFEIWTNGSIEPRQAIHNASKTLIELFLPLQASQFNDQKMLTFTPTASKTNQLKQNLTLKHSEFYNFKLRKPVKLTSNLNKTNAKSGTYTTKQNQIETFIYWLKIYAKKHPKIILKIIKFVLKPKKYRVQVKFGVVRSNVIKPINALSASEKLIHIENPLLEHRLKDRIIVKARARSSHNNVQFKKPLVLMSTKEFDVNLIQAEKKLTKVSEQLLNQQHLENKKEKQKRQLQKSLLYFKYLILNVDINQLNFPYNIYLSLKTNKIHTIEQLINLSMDQLKIMTHLSSKDLKSVQVTIKNYVFEQLTRF</sequence>
<protein>
    <recommendedName>
        <fullName evidence="3">DNA-directed RNA polymerase</fullName>
        <ecNumber evidence="3">2.7.7.6</ecNumber>
    </recommendedName>
    <alternativeName>
        <fullName evidence="8">Plastid-encoded RNA polymerase subunit alpha</fullName>
    </alternativeName>
</protein>
<comment type="function">
    <text evidence="1">DNA-dependent RNA polymerase catalyzes the transcription of DNA into RNA using the four ribonucleoside triphosphates as substrates.</text>
</comment>
<dbReference type="Gene3D" id="2.170.120.12">
    <property type="entry name" value="DNA-directed RNA polymerase, insert domain"/>
    <property type="match status" value="1"/>
</dbReference>
<dbReference type="GO" id="GO:0046983">
    <property type="term" value="F:protein dimerization activity"/>
    <property type="evidence" value="ECO:0007669"/>
    <property type="project" value="InterPro"/>
</dbReference>
<comment type="similarity">
    <text evidence="2">Belongs to the RNA polymerase alpha chain family.</text>
</comment>
<dbReference type="EMBL" id="MT948112">
    <property type="protein sequence ID" value="QPF96291.1"/>
    <property type="molecule type" value="Genomic_DNA"/>
</dbReference>
<dbReference type="Gene3D" id="3.30.1360.10">
    <property type="entry name" value="RNA polymerase, RBP11-like subunit"/>
    <property type="match status" value="2"/>
</dbReference>
<evidence type="ECO:0000256" key="2">
    <source>
        <dbReference type="ARBA" id="ARBA00007123"/>
    </source>
</evidence>
<dbReference type="GO" id="GO:0003677">
    <property type="term" value="F:DNA binding"/>
    <property type="evidence" value="ECO:0007669"/>
    <property type="project" value="InterPro"/>
</dbReference>
<dbReference type="GO" id="GO:0003899">
    <property type="term" value="F:DNA-directed RNA polymerase activity"/>
    <property type="evidence" value="ECO:0007669"/>
    <property type="project" value="UniProtKB-EC"/>
</dbReference>
<dbReference type="Pfam" id="PF03118">
    <property type="entry name" value="RNA_pol_A_CTD"/>
    <property type="match status" value="1"/>
</dbReference>
<evidence type="ECO:0000313" key="11">
    <source>
        <dbReference type="EMBL" id="QPF96291.1"/>
    </source>
</evidence>
<dbReference type="GO" id="GO:0005737">
    <property type="term" value="C:cytoplasm"/>
    <property type="evidence" value="ECO:0007669"/>
    <property type="project" value="UniProtKB-ARBA"/>
</dbReference>
<dbReference type="InterPro" id="IPR036643">
    <property type="entry name" value="RNApol_insert_sf"/>
</dbReference>
<evidence type="ECO:0000259" key="10">
    <source>
        <dbReference type="SMART" id="SM00662"/>
    </source>
</evidence>
<organism evidence="11">
    <name type="scientific">Blidingia minima</name>
    <dbReference type="NCBI Taxonomy" id="63414"/>
    <lineage>
        <taxon>Eukaryota</taxon>
        <taxon>Viridiplantae</taxon>
        <taxon>Chlorophyta</taxon>
        <taxon>core chlorophytes</taxon>
        <taxon>Ulvophyceae</taxon>
        <taxon>OUU clade</taxon>
        <taxon>Ulvales</taxon>
        <taxon>Ulvaceae</taxon>
        <taxon>Blidingia</taxon>
    </lineage>
</organism>
<evidence type="ECO:0000256" key="9">
    <source>
        <dbReference type="ARBA" id="ARBA00048552"/>
    </source>
</evidence>
<accession>A0A7S9DEG1</accession>
<dbReference type="AlphaFoldDB" id="A0A7S9DEG1"/>
<dbReference type="Pfam" id="PF01000">
    <property type="entry name" value="RNA_pol_A_bac"/>
    <property type="match status" value="1"/>
</dbReference>
<evidence type="ECO:0000256" key="6">
    <source>
        <dbReference type="ARBA" id="ARBA00022695"/>
    </source>
</evidence>
<evidence type="ECO:0000256" key="4">
    <source>
        <dbReference type="ARBA" id="ARBA00022478"/>
    </source>
</evidence>